<protein>
    <submittedName>
        <fullName evidence="1">Uncharacterized protein</fullName>
    </submittedName>
</protein>
<organism evidence="1 2">
    <name type="scientific">Gordonia neofelifaecis NRRL B-59395</name>
    <dbReference type="NCBI Taxonomy" id="644548"/>
    <lineage>
        <taxon>Bacteria</taxon>
        <taxon>Bacillati</taxon>
        <taxon>Actinomycetota</taxon>
        <taxon>Actinomycetes</taxon>
        <taxon>Mycobacteriales</taxon>
        <taxon>Gordoniaceae</taxon>
        <taxon>Gordonia</taxon>
    </lineage>
</organism>
<dbReference type="EMBL" id="AEUD01000003">
    <property type="protein sequence ID" value="EGD56286.1"/>
    <property type="molecule type" value="Genomic_DNA"/>
</dbReference>
<evidence type="ECO:0000313" key="1">
    <source>
        <dbReference type="EMBL" id="EGD56286.1"/>
    </source>
</evidence>
<sequence>MLHESPQMLGGPAGMLVETVMRCGDRPVAEAAQQGLDSW</sequence>
<dbReference type="AlphaFoldDB" id="F1YGY8"/>
<proteinExistence type="predicted"/>
<accession>F1YGY8</accession>
<comment type="caution">
    <text evidence="1">The sequence shown here is derived from an EMBL/GenBank/DDBJ whole genome shotgun (WGS) entry which is preliminary data.</text>
</comment>
<keyword evidence="2" id="KW-1185">Reference proteome</keyword>
<reference evidence="1 2" key="1">
    <citation type="journal article" date="2011" name="J. Bacteriol.">
        <title>Draft Genome Sequence of Gordonia neofelifaecis NRRL B-59395, a Cholesterol-Degrading Actinomycete.</title>
        <authorList>
            <person name="Ge F."/>
            <person name="Li W."/>
            <person name="Chen G."/>
            <person name="Liu Y."/>
            <person name="Zhang G."/>
            <person name="Yong B."/>
            <person name="Wang Q."/>
            <person name="Wang N."/>
            <person name="Huang Z."/>
            <person name="Li W."/>
            <person name="Wang J."/>
            <person name="Wu C."/>
            <person name="Xie Q."/>
            <person name="Liu G."/>
        </authorList>
    </citation>
    <scope>NUCLEOTIDE SEQUENCE [LARGE SCALE GENOMIC DNA]</scope>
    <source>
        <strain evidence="1 2">NRRL B-59395</strain>
    </source>
</reference>
<dbReference type="Proteomes" id="UP000035065">
    <property type="component" value="Unassembled WGS sequence"/>
</dbReference>
<gene>
    <name evidence="1" type="ORF">SCNU_05531</name>
</gene>
<name>F1YGY8_9ACTN</name>
<evidence type="ECO:0000313" key="2">
    <source>
        <dbReference type="Proteomes" id="UP000035065"/>
    </source>
</evidence>